<keyword evidence="6" id="KW-1185">Reference proteome</keyword>
<dbReference type="Gene3D" id="3.60.21.10">
    <property type="match status" value="1"/>
</dbReference>
<dbReference type="Pfam" id="PF00149">
    <property type="entry name" value="Metallophos"/>
    <property type="match status" value="1"/>
</dbReference>
<dbReference type="InterPro" id="IPR008334">
    <property type="entry name" value="5'-Nucleotdase_C"/>
</dbReference>
<dbReference type="PRINTS" id="PR01607">
    <property type="entry name" value="APYRASEFAMLY"/>
</dbReference>
<keyword evidence="2" id="KW-0547">Nucleotide-binding</keyword>
<dbReference type="InterPro" id="IPR029052">
    <property type="entry name" value="Metallo-depent_PP-like"/>
</dbReference>
<dbReference type="InterPro" id="IPR036907">
    <property type="entry name" value="5'-Nucleotdase_C_sf"/>
</dbReference>
<evidence type="ECO:0000256" key="2">
    <source>
        <dbReference type="RuleBase" id="RU362119"/>
    </source>
</evidence>
<dbReference type="Pfam" id="PF02872">
    <property type="entry name" value="5_nucleotid_C"/>
    <property type="match status" value="1"/>
</dbReference>
<proteinExistence type="inferred from homology"/>
<dbReference type="EMBL" id="JBHLUU010000028">
    <property type="protein sequence ID" value="MFC0475552.1"/>
    <property type="molecule type" value="Genomic_DNA"/>
</dbReference>
<evidence type="ECO:0000256" key="1">
    <source>
        <dbReference type="ARBA" id="ARBA00022729"/>
    </source>
</evidence>
<keyword evidence="2" id="KW-0378">Hydrolase</keyword>
<feature type="domain" description="5'-Nucleotidase C-terminal" evidence="4">
    <location>
        <begin position="324"/>
        <end position="476"/>
    </location>
</feature>
<organism evidence="5 6">
    <name type="scientific">Robertmurraya beringensis</name>
    <dbReference type="NCBI Taxonomy" id="641660"/>
    <lineage>
        <taxon>Bacteria</taxon>
        <taxon>Bacillati</taxon>
        <taxon>Bacillota</taxon>
        <taxon>Bacilli</taxon>
        <taxon>Bacillales</taxon>
        <taxon>Bacillaceae</taxon>
        <taxon>Robertmurraya</taxon>
    </lineage>
</organism>
<dbReference type="InterPro" id="IPR006146">
    <property type="entry name" value="5'-Nucleotdase_CS"/>
</dbReference>
<dbReference type="SUPFAM" id="SSF55816">
    <property type="entry name" value="5'-nucleotidase (syn. UDP-sugar hydrolase), C-terminal domain"/>
    <property type="match status" value="1"/>
</dbReference>
<dbReference type="RefSeq" id="WP_377057969.1">
    <property type="nucleotide sequence ID" value="NZ_JBHLUU010000028.1"/>
</dbReference>
<name>A0ABV6KQD7_9BACI</name>
<protein>
    <submittedName>
        <fullName evidence="5">Bifunctional metallophosphatase/5'-nucleotidase</fullName>
    </submittedName>
</protein>
<dbReference type="Proteomes" id="UP001589738">
    <property type="component" value="Unassembled WGS sequence"/>
</dbReference>
<gene>
    <name evidence="5" type="ORF">ACFFHF_09855</name>
</gene>
<dbReference type="InterPro" id="IPR006179">
    <property type="entry name" value="5_nucleotidase/apyrase"/>
</dbReference>
<evidence type="ECO:0000259" key="3">
    <source>
        <dbReference type="Pfam" id="PF00149"/>
    </source>
</evidence>
<feature type="signal peptide" evidence="2">
    <location>
        <begin position="1"/>
        <end position="22"/>
    </location>
</feature>
<accession>A0ABV6KQD7</accession>
<dbReference type="Gene3D" id="3.90.780.10">
    <property type="entry name" value="5'-Nucleotidase, C-terminal domain"/>
    <property type="match status" value="1"/>
</dbReference>
<dbReference type="PROSITE" id="PS00785">
    <property type="entry name" value="5_NUCLEOTIDASE_1"/>
    <property type="match status" value="1"/>
</dbReference>
<dbReference type="PANTHER" id="PTHR11575">
    <property type="entry name" value="5'-NUCLEOTIDASE-RELATED"/>
    <property type="match status" value="1"/>
</dbReference>
<feature type="domain" description="Calcineurin-like phosphoesterase" evidence="3">
    <location>
        <begin position="40"/>
        <end position="247"/>
    </location>
</feature>
<dbReference type="InterPro" id="IPR004843">
    <property type="entry name" value="Calcineurin-like_PHP"/>
</dbReference>
<sequence length="620" mass="66891">MRFLKKSAIVLVSTLVFGSSFGGALQIADAAESTTTKKIQILHTNDSHGRVEESANDGMGFAKIATMLKQYEQQNPNTLLLDAGDTFHGTTFATLEQGGSIADVMNAVGYDGMAAGNHDFNYGYQRLLELKDKVVFPVLSANVRKQDGSLLLNPYEIKEIDGLKIGIFGLSTPETHYKTHPKNVEGLTFTDPVVEAKAMVQELKAQNVDAIVAVTHLGIDESSTDTSIKVAKEAPGIDLIVDGHSHSTLVEGLNGENNTLIVSAGEYTKNLGVVELTFEGSKIVNKTAKLVTKEEAANITPDPAVQAVVDQIKEKQKTILSEKIGETAVFLDGERASVRTGETNLGNLITDAMIDMTGADIAITNGGGIRASISEGDITKGSVISVLPFGNYIVTKKLIGAQIKAGLENGVSAYPESKGAFPHIAGMTFSIDVNKPAGERVHSMELNGKAMDMKAEYLVATNDFMAAGGDEYVSFKESAIVNEFPALDEALIVYIQKLGKVNVSVDKRITVEEAPTEEEPESPVVTKPTPVVYWDGAILKKGQIGRVTVNKAINLWKRTATNKLEFVRILKPGETYRVYNFNSKYGGQYGVGGGYFITNMKSHIKYETPSKTKLQQLQGK</sequence>
<evidence type="ECO:0000313" key="6">
    <source>
        <dbReference type="Proteomes" id="UP001589738"/>
    </source>
</evidence>
<feature type="chain" id="PRO_5044997911" evidence="2">
    <location>
        <begin position="23"/>
        <end position="620"/>
    </location>
</feature>
<dbReference type="CDD" id="cd00845">
    <property type="entry name" value="MPP_UshA_N_like"/>
    <property type="match status" value="1"/>
</dbReference>
<evidence type="ECO:0000259" key="4">
    <source>
        <dbReference type="Pfam" id="PF02872"/>
    </source>
</evidence>
<evidence type="ECO:0000313" key="5">
    <source>
        <dbReference type="EMBL" id="MFC0475552.1"/>
    </source>
</evidence>
<dbReference type="PANTHER" id="PTHR11575:SF24">
    <property type="entry name" value="5'-NUCLEOTIDASE"/>
    <property type="match status" value="1"/>
</dbReference>
<dbReference type="SUPFAM" id="SSF56300">
    <property type="entry name" value="Metallo-dependent phosphatases"/>
    <property type="match status" value="1"/>
</dbReference>
<keyword evidence="1 2" id="KW-0732">Signal</keyword>
<comment type="similarity">
    <text evidence="2">Belongs to the 5'-nucleotidase family.</text>
</comment>
<reference evidence="5 6" key="1">
    <citation type="submission" date="2024-09" db="EMBL/GenBank/DDBJ databases">
        <authorList>
            <person name="Sun Q."/>
            <person name="Mori K."/>
        </authorList>
    </citation>
    <scope>NUCLEOTIDE SEQUENCE [LARGE SCALE GENOMIC DNA]</scope>
    <source>
        <strain evidence="5 6">CGMCC 1.9126</strain>
    </source>
</reference>
<comment type="caution">
    <text evidence="5">The sequence shown here is derived from an EMBL/GenBank/DDBJ whole genome shotgun (WGS) entry which is preliminary data.</text>
</comment>